<dbReference type="AlphaFoldDB" id="A0AAD5WR77"/>
<feature type="compositionally biased region" description="Acidic residues" evidence="4">
    <location>
        <begin position="244"/>
        <end position="253"/>
    </location>
</feature>
<evidence type="ECO:0000256" key="4">
    <source>
        <dbReference type="SAM" id="MobiDB-lite"/>
    </source>
</evidence>
<keyword evidence="3" id="KW-0779">Telomere</keyword>
<dbReference type="Pfam" id="PF10451">
    <property type="entry name" value="Stn1"/>
    <property type="match status" value="1"/>
</dbReference>
<comment type="subcellular location">
    <subcellularLocation>
        <location evidence="1">Chromosome</location>
        <location evidence="1">Telomere</location>
    </subcellularLocation>
</comment>
<feature type="compositionally biased region" description="Polar residues" evidence="4">
    <location>
        <begin position="509"/>
        <end position="523"/>
    </location>
</feature>
<dbReference type="Gene3D" id="2.40.50.140">
    <property type="entry name" value="Nucleic acid-binding proteins"/>
    <property type="match status" value="1"/>
</dbReference>
<protein>
    <submittedName>
        <fullName evidence="6">Protein stn1</fullName>
    </submittedName>
</protein>
<evidence type="ECO:0000313" key="7">
    <source>
        <dbReference type="Proteomes" id="UP001201980"/>
    </source>
</evidence>
<evidence type="ECO:0000256" key="2">
    <source>
        <dbReference type="ARBA" id="ARBA00022454"/>
    </source>
</evidence>
<evidence type="ECO:0000313" key="6">
    <source>
        <dbReference type="EMBL" id="KAJ2898013.1"/>
    </source>
</evidence>
<feature type="compositionally biased region" description="Basic residues" evidence="4">
    <location>
        <begin position="217"/>
        <end position="226"/>
    </location>
</feature>
<sequence length="621" mass="68989">MTDTAPEIYPQYCFSLSPTISTWAFLHASDIHQTLTSIPGFEGQNIYFYRTHPLKWIRVSGLVVAVDDYKERRIYTLDDSSGANIECVVRKPSPELEGATGPNGKKLPPIPRIPRPGGKREPVVTIPAPSNLLKDEEVDVGTILDIKGTISVFWERQITAVRMVILRTTEQEVDVWEKRNQFYEETLLKPWVLDPRVVEKLKRRAERGHKLVDKDKGTRRRQKALKGKADLGSGGVLVTKGTQEDEDDEEDHGDGESRRRERKIRSLANLGGPEVPKKSTLTIDAGTSNARRERKPWAVADLSEASLPQLPPGEDHVDGYSRGGRKKRTTADLGVSSEALVAVEVAGTEKPCDKPKHKKRPIADLGDVTVPAPTVQKSLERKRLGTDLGSNSGSSQPRDTNHSRRDRRKYRPVVDLESSEPTIVTRQRSNLLEVTADDGADLQRASSHARRQDDRRRNWHLAGLGHPASSMESETGPGPRNTYSALGARDGVEGRRERRRHLGKADLGDSQQIGHGFSSIQRPQPERNQWHSQRGADLGTTYGVADEERHRGRVQRPVADLGRVGDHRSCPQPSTECDTRRRRGALADLGQSQTVADVQSSSGATAARRPKRSMADRVLGQ</sequence>
<dbReference type="GO" id="GO:0000781">
    <property type="term" value="C:chromosome, telomeric region"/>
    <property type="evidence" value="ECO:0007669"/>
    <property type="project" value="UniProtKB-SubCell"/>
</dbReference>
<keyword evidence="2" id="KW-0158">Chromosome</keyword>
<dbReference type="Proteomes" id="UP001201980">
    <property type="component" value="Unassembled WGS sequence"/>
</dbReference>
<feature type="compositionally biased region" description="Polar residues" evidence="4">
    <location>
        <begin position="419"/>
        <end position="432"/>
    </location>
</feature>
<feature type="region of interest" description="Disordered" evidence="4">
    <location>
        <begin position="586"/>
        <end position="621"/>
    </location>
</feature>
<reference evidence="6" key="1">
    <citation type="submission" date="2022-07" db="EMBL/GenBank/DDBJ databases">
        <title>Draft genome sequence of Zalerion maritima ATCC 34329, a (micro)plastics degrading marine fungus.</title>
        <authorList>
            <person name="Paco A."/>
            <person name="Goncalves M.F.M."/>
            <person name="Rocha-Santos T.A.P."/>
            <person name="Alves A."/>
        </authorList>
    </citation>
    <scope>NUCLEOTIDE SEQUENCE</scope>
    <source>
        <strain evidence="6">ATCC 34329</strain>
    </source>
</reference>
<evidence type="ECO:0000256" key="1">
    <source>
        <dbReference type="ARBA" id="ARBA00004574"/>
    </source>
</evidence>
<comment type="caution">
    <text evidence="6">The sequence shown here is derived from an EMBL/GenBank/DDBJ whole genome shotgun (WGS) entry which is preliminary data.</text>
</comment>
<dbReference type="CDD" id="cd03524">
    <property type="entry name" value="RPA2_OBF_family"/>
    <property type="match status" value="1"/>
</dbReference>
<feature type="region of interest" description="Disordered" evidence="4">
    <location>
        <begin position="209"/>
        <end position="329"/>
    </location>
</feature>
<accession>A0AAD5WR77</accession>
<dbReference type="InterPro" id="IPR012340">
    <property type="entry name" value="NA-bd_OB-fold"/>
</dbReference>
<feature type="region of interest" description="Disordered" evidence="4">
    <location>
        <begin position="94"/>
        <end position="121"/>
    </location>
</feature>
<dbReference type="InterPro" id="IPR018856">
    <property type="entry name" value="Stn1_N"/>
</dbReference>
<name>A0AAD5WR77_9PEZI</name>
<organism evidence="6 7">
    <name type="scientific">Zalerion maritima</name>
    <dbReference type="NCBI Taxonomy" id="339359"/>
    <lineage>
        <taxon>Eukaryota</taxon>
        <taxon>Fungi</taxon>
        <taxon>Dikarya</taxon>
        <taxon>Ascomycota</taxon>
        <taxon>Pezizomycotina</taxon>
        <taxon>Sordariomycetes</taxon>
        <taxon>Lulworthiomycetidae</taxon>
        <taxon>Lulworthiales</taxon>
        <taxon>Lulworthiaceae</taxon>
        <taxon>Zalerion</taxon>
    </lineage>
</organism>
<evidence type="ECO:0000256" key="3">
    <source>
        <dbReference type="ARBA" id="ARBA00022895"/>
    </source>
</evidence>
<feature type="domain" description="CST complex subunit Stn1 N-terminal" evidence="5">
    <location>
        <begin position="44"/>
        <end position="91"/>
    </location>
</feature>
<feature type="region of interest" description="Disordered" evidence="4">
    <location>
        <begin position="349"/>
        <end position="536"/>
    </location>
</feature>
<gene>
    <name evidence="6" type="ORF">MKZ38_004231</name>
</gene>
<proteinExistence type="predicted"/>
<feature type="compositionally biased region" description="Polar residues" evidence="4">
    <location>
        <begin position="279"/>
        <end position="289"/>
    </location>
</feature>
<dbReference type="EMBL" id="JAKWBI020000248">
    <property type="protein sequence ID" value="KAJ2898013.1"/>
    <property type="molecule type" value="Genomic_DNA"/>
</dbReference>
<dbReference type="SUPFAM" id="SSF50249">
    <property type="entry name" value="Nucleic acid-binding proteins"/>
    <property type="match status" value="1"/>
</dbReference>
<feature type="compositionally biased region" description="Polar residues" evidence="4">
    <location>
        <begin position="388"/>
        <end position="398"/>
    </location>
</feature>
<feature type="compositionally biased region" description="Polar residues" evidence="4">
    <location>
        <begin position="590"/>
        <end position="604"/>
    </location>
</feature>
<evidence type="ECO:0000259" key="5">
    <source>
        <dbReference type="Pfam" id="PF10451"/>
    </source>
</evidence>
<keyword evidence="7" id="KW-1185">Reference proteome</keyword>